<evidence type="ECO:0000313" key="6">
    <source>
        <dbReference type="Proteomes" id="UP000274922"/>
    </source>
</evidence>
<dbReference type="Proteomes" id="UP000268535">
    <property type="component" value="Unassembled WGS sequence"/>
</dbReference>
<evidence type="ECO:0000313" key="5">
    <source>
        <dbReference type="Proteomes" id="UP000268535"/>
    </source>
</evidence>
<protein>
    <submittedName>
        <fullName evidence="3">Alpha/beta-hydrolase</fullName>
    </submittedName>
</protein>
<proteinExistence type="predicted"/>
<reference evidence="4" key="2">
    <citation type="submission" date="2018-04" db="EMBL/GenBank/DDBJ databases">
        <title>Leveraging single-cell genomics to expand the Fungal Tree of Life.</title>
        <authorList>
            <consortium name="DOE Joint Genome Institute"/>
            <person name="Ahrendt S.R."/>
            <person name="Quandt C.A."/>
            <person name="Ciobanu D."/>
            <person name="Clum A."/>
            <person name="Salamov A."/>
            <person name="Andreopoulos B."/>
            <person name="Cheng J.-F."/>
            <person name="Woyke T."/>
            <person name="Pelin A."/>
            <person name="Henrissat B."/>
            <person name="Benny G.L."/>
            <person name="Smith M.E."/>
            <person name="James T.Y."/>
            <person name="Grigoriev I.V."/>
        </authorList>
    </citation>
    <scope>NUCLEOTIDE SEQUENCE</scope>
    <source>
        <strain evidence="4">ATCC 52028</strain>
    </source>
</reference>
<feature type="region of interest" description="Disordered" evidence="1">
    <location>
        <begin position="255"/>
        <end position="274"/>
    </location>
</feature>
<keyword evidence="6" id="KW-1185">Reference proteome</keyword>
<accession>A0A4P9XBE4</accession>
<dbReference type="InterPro" id="IPR051044">
    <property type="entry name" value="MAG_DAG_Lipase"/>
</dbReference>
<sequence length="274" mass="29790">AIHASIIAFHGLGEHIMRYDAVFLRWAQHGYRIIGFDQRGFGQTGQRRTVGHNEGLRRVMKDALELADAYALNDAPLHAFGHSMGGFLALHFAALHPQRVASVAASGPLILRGSNAGASIVKDTALRVLAPLLRTVVMKNPLTVADVSRDPAVVADFEADPLCHAYVSVGTAYDIVTGGEGLNRNPNQVTVPCMIAHGTADRMTDPTASQRFIANLAIADKRYVPLDGLYHEILFEPEKEWVSRSFLDWFDEHTAPRTGSPPTGTPMLASPMAF</sequence>
<dbReference type="InterPro" id="IPR022742">
    <property type="entry name" value="Hydrolase_4"/>
</dbReference>
<dbReference type="PRINTS" id="PR00111">
    <property type="entry name" value="ABHYDROLASE"/>
</dbReference>
<dbReference type="InterPro" id="IPR000073">
    <property type="entry name" value="AB_hydrolase_1"/>
</dbReference>
<dbReference type="InterPro" id="IPR029058">
    <property type="entry name" value="AB_hydrolase_fold"/>
</dbReference>
<dbReference type="Pfam" id="PF12146">
    <property type="entry name" value="Hydrolase_4"/>
    <property type="match status" value="1"/>
</dbReference>
<dbReference type="AlphaFoldDB" id="A0A4P9XBE4"/>
<reference evidence="5 6" key="1">
    <citation type="journal article" date="2018" name="Nat. Microbiol.">
        <title>Leveraging single-cell genomics to expand the fungal tree of life.</title>
        <authorList>
            <person name="Ahrendt S.R."/>
            <person name="Quandt C.A."/>
            <person name="Ciobanu D."/>
            <person name="Clum A."/>
            <person name="Salamov A."/>
            <person name="Andreopoulos B."/>
            <person name="Cheng J.F."/>
            <person name="Woyke T."/>
            <person name="Pelin A."/>
            <person name="Henrissat B."/>
            <person name="Reynolds N.K."/>
            <person name="Benny G.L."/>
            <person name="Smith M.E."/>
            <person name="James T.Y."/>
            <person name="Grigoriev I.V."/>
        </authorList>
    </citation>
    <scope>NUCLEOTIDE SEQUENCE [LARGE SCALE GENOMIC DNA]</scope>
    <source>
        <strain evidence="5 6">ATCC 52028</strain>
    </source>
</reference>
<feature type="domain" description="Serine aminopeptidase S33" evidence="2">
    <location>
        <begin position="3"/>
        <end position="238"/>
    </location>
</feature>
<dbReference type="Gene3D" id="3.40.50.1820">
    <property type="entry name" value="alpha/beta hydrolase"/>
    <property type="match status" value="1"/>
</dbReference>
<name>A0A4P9XBE4_9FUNG</name>
<evidence type="ECO:0000313" key="4">
    <source>
        <dbReference type="EMBL" id="RKP02744.1"/>
    </source>
</evidence>
<keyword evidence="3" id="KW-0378">Hydrolase</keyword>
<dbReference type="PANTHER" id="PTHR11614">
    <property type="entry name" value="PHOSPHOLIPASE-RELATED"/>
    <property type="match status" value="1"/>
</dbReference>
<evidence type="ECO:0000256" key="1">
    <source>
        <dbReference type="SAM" id="MobiDB-lite"/>
    </source>
</evidence>
<dbReference type="OrthoDB" id="10249433at2759"/>
<dbReference type="EMBL" id="ML014136">
    <property type="protein sequence ID" value="RKP02744.1"/>
    <property type="molecule type" value="Genomic_DNA"/>
</dbReference>
<dbReference type="GO" id="GO:0016787">
    <property type="term" value="F:hydrolase activity"/>
    <property type="evidence" value="ECO:0007669"/>
    <property type="project" value="UniProtKB-KW"/>
</dbReference>
<feature type="non-terminal residue" evidence="4">
    <location>
        <position position="1"/>
    </location>
</feature>
<dbReference type="EMBL" id="ML009769">
    <property type="protein sequence ID" value="RKO96618.1"/>
    <property type="molecule type" value="Genomic_DNA"/>
</dbReference>
<dbReference type="STRING" id="1555241.A0A4P9XBE4"/>
<dbReference type="Proteomes" id="UP000274922">
    <property type="component" value="Unassembled WGS sequence"/>
</dbReference>
<evidence type="ECO:0000313" key="3">
    <source>
        <dbReference type="EMBL" id="RKO96618.1"/>
    </source>
</evidence>
<gene>
    <name evidence="3" type="ORF">CAUPRSCDRAFT_7899</name>
    <name evidence="4" type="ORF">CXG81DRAFT_10432</name>
</gene>
<evidence type="ECO:0000259" key="2">
    <source>
        <dbReference type="Pfam" id="PF12146"/>
    </source>
</evidence>
<organism evidence="4 6">
    <name type="scientific">Caulochytrium protostelioides</name>
    <dbReference type="NCBI Taxonomy" id="1555241"/>
    <lineage>
        <taxon>Eukaryota</taxon>
        <taxon>Fungi</taxon>
        <taxon>Fungi incertae sedis</taxon>
        <taxon>Chytridiomycota</taxon>
        <taxon>Chytridiomycota incertae sedis</taxon>
        <taxon>Chytridiomycetes</taxon>
        <taxon>Caulochytriales</taxon>
        <taxon>Caulochytriaceae</taxon>
        <taxon>Caulochytrium</taxon>
    </lineage>
</organism>
<dbReference type="SUPFAM" id="SSF53474">
    <property type="entry name" value="alpha/beta-Hydrolases"/>
    <property type="match status" value="1"/>
</dbReference>
<reference evidence="3" key="3">
    <citation type="submission" date="2018-08" db="EMBL/GenBank/DDBJ databases">
        <title>Leveraging single-cell genomics to expand the Fungal Tree of Life.</title>
        <authorList>
            <consortium name="DOE Joint Genome Institute"/>
            <person name="Ahrendt S.R."/>
            <person name="Quandt C.A."/>
            <person name="Ciobanu D."/>
            <person name="Clum A."/>
            <person name="Salamov A."/>
            <person name="Andreopoulos B."/>
            <person name="Cheng J.-F."/>
            <person name="Woyke T."/>
            <person name="Pelin A."/>
            <person name="Henrissat B."/>
            <person name="Reynolds N."/>
            <person name="Benny G.L."/>
            <person name="Smith M.E."/>
            <person name="James T.Y."/>
            <person name="Grigoriev I.V."/>
        </authorList>
    </citation>
    <scope>NUCLEOTIDE SEQUENCE</scope>
    <source>
        <strain evidence="3">ATCC 52028</strain>
    </source>
</reference>